<protein>
    <submittedName>
        <fullName evidence="1">Uncharacterized protein</fullName>
    </submittedName>
</protein>
<dbReference type="EMBL" id="JAXCGZ010009434">
    <property type="protein sequence ID" value="KAK7077337.1"/>
    <property type="molecule type" value="Genomic_DNA"/>
</dbReference>
<comment type="caution">
    <text evidence="1">The sequence shown here is derived from an EMBL/GenBank/DDBJ whole genome shotgun (WGS) entry which is preliminary data.</text>
</comment>
<keyword evidence="2" id="KW-1185">Reference proteome</keyword>
<organism evidence="1 2">
    <name type="scientific">Halocaridina rubra</name>
    <name type="common">Hawaiian red shrimp</name>
    <dbReference type="NCBI Taxonomy" id="373956"/>
    <lineage>
        <taxon>Eukaryota</taxon>
        <taxon>Metazoa</taxon>
        <taxon>Ecdysozoa</taxon>
        <taxon>Arthropoda</taxon>
        <taxon>Crustacea</taxon>
        <taxon>Multicrustacea</taxon>
        <taxon>Malacostraca</taxon>
        <taxon>Eumalacostraca</taxon>
        <taxon>Eucarida</taxon>
        <taxon>Decapoda</taxon>
        <taxon>Pleocyemata</taxon>
        <taxon>Caridea</taxon>
        <taxon>Atyoidea</taxon>
        <taxon>Atyidae</taxon>
        <taxon>Halocaridina</taxon>
    </lineage>
</organism>
<gene>
    <name evidence="1" type="ORF">SK128_003773</name>
</gene>
<sequence length="95" mass="11229">MSEARTLEYFNDWSSSPHCSLPIISVMVNKDDTLYKEKRIFLSLHAVFQEFLCRTWDRVDFEIEKKLYVQIGDSVYNLNGCRGLKALNHEHQLFV</sequence>
<reference evidence="1 2" key="1">
    <citation type="submission" date="2023-11" db="EMBL/GenBank/DDBJ databases">
        <title>Halocaridina rubra genome assembly.</title>
        <authorList>
            <person name="Smith C."/>
        </authorList>
    </citation>
    <scope>NUCLEOTIDE SEQUENCE [LARGE SCALE GENOMIC DNA]</scope>
    <source>
        <strain evidence="1">EP-1</strain>
        <tissue evidence="1">Whole</tissue>
    </source>
</reference>
<evidence type="ECO:0000313" key="2">
    <source>
        <dbReference type="Proteomes" id="UP001381693"/>
    </source>
</evidence>
<evidence type="ECO:0000313" key="1">
    <source>
        <dbReference type="EMBL" id="KAK7077337.1"/>
    </source>
</evidence>
<dbReference type="Proteomes" id="UP001381693">
    <property type="component" value="Unassembled WGS sequence"/>
</dbReference>
<name>A0AAN8X407_HALRR</name>
<proteinExistence type="predicted"/>
<dbReference type="AlphaFoldDB" id="A0AAN8X407"/>
<accession>A0AAN8X407</accession>